<dbReference type="HOGENOM" id="CLU_038087_0_0_1"/>
<feature type="region of interest" description="Disordered" evidence="7">
    <location>
        <begin position="228"/>
        <end position="257"/>
    </location>
</feature>
<evidence type="ECO:0000313" key="10">
    <source>
        <dbReference type="EMBL" id="CCC67792.1"/>
    </source>
</evidence>
<dbReference type="OMA" id="FNMESID"/>
<organism evidence="10 11">
    <name type="scientific">Naumovozyma castellii</name>
    <name type="common">Yeast</name>
    <name type="synonym">Saccharomyces castellii</name>
    <dbReference type="NCBI Taxonomy" id="27288"/>
    <lineage>
        <taxon>Eukaryota</taxon>
        <taxon>Fungi</taxon>
        <taxon>Dikarya</taxon>
        <taxon>Ascomycota</taxon>
        <taxon>Saccharomycotina</taxon>
        <taxon>Saccharomycetes</taxon>
        <taxon>Saccharomycetales</taxon>
        <taxon>Saccharomycetaceae</taxon>
        <taxon>Naumovozyma</taxon>
    </lineage>
</organism>
<comment type="subcellular location">
    <subcellularLocation>
        <location evidence="1">Nucleus</location>
    </subcellularLocation>
</comment>
<dbReference type="Proteomes" id="UP000001640">
    <property type="component" value="Chromosome 1"/>
</dbReference>
<dbReference type="InterPro" id="IPR028929">
    <property type="entry name" value="Mif2_N"/>
</dbReference>
<evidence type="ECO:0000256" key="3">
    <source>
        <dbReference type="ARBA" id="ARBA00023125"/>
    </source>
</evidence>
<feature type="region of interest" description="Disordered" evidence="7">
    <location>
        <begin position="111"/>
        <end position="131"/>
    </location>
</feature>
<comment type="similarity">
    <text evidence="2">Belongs to the CENP-C/MIF2 family.</text>
</comment>
<evidence type="ECO:0000256" key="4">
    <source>
        <dbReference type="ARBA" id="ARBA00023242"/>
    </source>
</evidence>
<comment type="function">
    <text evidence="5">Component of the kinetochore, a multiprotein complex that assembles on centromeric DNA and attaches chromosomes to spindle microtubules, mediating chromosome segregation and sister chromatid segregation during meiosis and mitosis. Component of the inner kinetochore constitutive centromere-associated network (CCAN), which serves as a structural platform for outer kinetochore assembly.</text>
</comment>
<feature type="region of interest" description="Disordered" evidence="7">
    <location>
        <begin position="1"/>
        <end position="23"/>
    </location>
</feature>
<dbReference type="GO" id="GO:0051455">
    <property type="term" value="P:spindle attachment to meiosis I kinetochore"/>
    <property type="evidence" value="ECO:0007669"/>
    <property type="project" value="TreeGrafter"/>
</dbReference>
<dbReference type="Pfam" id="PF15624">
    <property type="entry name" value="Mif2_N"/>
    <property type="match status" value="1"/>
</dbReference>
<dbReference type="GO" id="GO:0051382">
    <property type="term" value="P:kinetochore assembly"/>
    <property type="evidence" value="ECO:0007669"/>
    <property type="project" value="InterPro"/>
</dbReference>
<dbReference type="GO" id="GO:0000776">
    <property type="term" value="C:kinetochore"/>
    <property type="evidence" value="ECO:0007669"/>
    <property type="project" value="InterPro"/>
</dbReference>
<dbReference type="OrthoDB" id="1939643at2759"/>
<feature type="domain" description="Mif2/CENP-C cupin" evidence="8">
    <location>
        <begin position="317"/>
        <end position="403"/>
    </location>
</feature>
<dbReference type="InterPro" id="IPR025974">
    <property type="entry name" value="Mif2/CENP-C_cupin"/>
</dbReference>
<dbReference type="PANTHER" id="PTHR16684:SF11">
    <property type="entry name" value="CENTROMERE PROTEIN C"/>
    <property type="match status" value="1"/>
</dbReference>
<dbReference type="PANTHER" id="PTHR16684">
    <property type="entry name" value="CENTROMERE PROTEIN C"/>
    <property type="match status" value="1"/>
</dbReference>
<dbReference type="FunFam" id="2.60.120.10:FF:000033">
    <property type="entry name" value="Centromere protein C 1"/>
    <property type="match status" value="1"/>
</dbReference>
<dbReference type="GO" id="GO:0005634">
    <property type="term" value="C:nucleus"/>
    <property type="evidence" value="ECO:0007669"/>
    <property type="project" value="UniProtKB-SubCell"/>
</dbReference>
<name>G0V8J3_NAUCA</name>
<keyword evidence="3" id="KW-0238">DNA-binding</keyword>
<dbReference type="InParanoid" id="G0V8J3"/>
<evidence type="ECO:0000313" key="11">
    <source>
        <dbReference type="Proteomes" id="UP000001640"/>
    </source>
</evidence>
<evidence type="ECO:0000256" key="2">
    <source>
        <dbReference type="ARBA" id="ARBA00010291"/>
    </source>
</evidence>
<evidence type="ECO:0000256" key="1">
    <source>
        <dbReference type="ARBA" id="ARBA00004123"/>
    </source>
</evidence>
<keyword evidence="11" id="KW-1185">Reference proteome</keyword>
<protein>
    <recommendedName>
        <fullName evidence="6">CENP-C homolog</fullName>
    </recommendedName>
</protein>
<dbReference type="AlphaFoldDB" id="G0V8J3"/>
<dbReference type="STRING" id="1064592.G0V8J3"/>
<dbReference type="GeneID" id="96901270"/>
<dbReference type="CDD" id="cd06993">
    <property type="entry name" value="cupin_CENP-C_C"/>
    <property type="match status" value="1"/>
</dbReference>
<dbReference type="eggNOG" id="ENOG502S47H">
    <property type="taxonomic scope" value="Eukaryota"/>
</dbReference>
<dbReference type="InterPro" id="IPR028386">
    <property type="entry name" value="CENP-C/Mif2/cnp3"/>
</dbReference>
<dbReference type="InterPro" id="IPR014710">
    <property type="entry name" value="RmlC-like_jellyroll"/>
</dbReference>
<evidence type="ECO:0000259" key="9">
    <source>
        <dbReference type="Pfam" id="PF15624"/>
    </source>
</evidence>
<keyword evidence="4" id="KW-0539">Nucleus</keyword>
<dbReference type="GO" id="GO:0051315">
    <property type="term" value="P:attachment of mitotic spindle microtubules to kinetochore"/>
    <property type="evidence" value="ECO:0007669"/>
    <property type="project" value="TreeGrafter"/>
</dbReference>
<dbReference type="Gene3D" id="2.60.120.10">
    <property type="entry name" value="Jelly Rolls"/>
    <property type="match status" value="1"/>
</dbReference>
<dbReference type="SUPFAM" id="SSF51182">
    <property type="entry name" value="RmlC-like cupins"/>
    <property type="match status" value="1"/>
</dbReference>
<evidence type="ECO:0000256" key="7">
    <source>
        <dbReference type="SAM" id="MobiDB-lite"/>
    </source>
</evidence>
<accession>G0V8J3</accession>
<feature type="domain" description="Mif2 N-terminal" evidence="9">
    <location>
        <begin position="3"/>
        <end position="47"/>
    </location>
</feature>
<evidence type="ECO:0000256" key="5">
    <source>
        <dbReference type="ARBA" id="ARBA00057947"/>
    </source>
</evidence>
<dbReference type="InterPro" id="IPR011051">
    <property type="entry name" value="RmlC_Cupin_sf"/>
</dbReference>
<dbReference type="Pfam" id="PF11699">
    <property type="entry name" value="CENP-C_C"/>
    <property type="match status" value="1"/>
</dbReference>
<gene>
    <name evidence="10" type="primary">NCAS0A12340</name>
    <name evidence="10" type="ordered locus">NCAS_0A12340</name>
</gene>
<feature type="region of interest" description="Disordered" evidence="7">
    <location>
        <begin position="143"/>
        <end position="176"/>
    </location>
</feature>
<dbReference type="KEGG" id="ncs:NCAS_0A12340"/>
<proteinExistence type="inferred from homology"/>
<dbReference type="EMBL" id="HE576752">
    <property type="protein sequence ID" value="CCC67792.1"/>
    <property type="molecule type" value="Genomic_DNA"/>
</dbReference>
<sequence length="408" mass="46295">MEYMNLGVQSRKTGQKTKKNVRKDEFNMESIDGFFKDDSTMDTSSLKRKSLGNKRRKSDFQKNILPTHWSKTIDEIPEPLPTVLENIAEDDNEISLLGSWNSLDTVKLTQGSPSSFKGENENASFNTSLNNNSVIEDTSYIPDSVESSDENASMDSEDAANNETIGSADEDDVNNSSLIIDEPHADRIRRSTRVKVPPLEYWRNEKIIYKRKSSKPVLNIEKIITFDDDDDDADNRTDKKSTTNKSRPKATKQNISNNAISKKIKYDEIPGGEWLNQGMLQMKVRTEKDTNEKEKIIAYAPHVAQVEKTINKGDEKFTLGILFDEHKKRFASGHIKLPVNGYKKPQNSYNTFITLFVMEGMVEVTLNGDTFLSVPGSSFQIPNFNKYSLKNQGKKDAKLFFVQVTGDW</sequence>
<reference evidence="10 11" key="1">
    <citation type="journal article" date="2011" name="Proc. Natl. Acad. Sci. U.S.A.">
        <title>Evolutionary erosion of yeast sex chromosomes by mating-type switching accidents.</title>
        <authorList>
            <person name="Gordon J.L."/>
            <person name="Armisen D."/>
            <person name="Proux-Wera E."/>
            <person name="Oheigeartaigh S.S."/>
            <person name="Byrne K.P."/>
            <person name="Wolfe K.H."/>
        </authorList>
    </citation>
    <scope>NUCLEOTIDE SEQUENCE [LARGE SCALE GENOMIC DNA]</scope>
    <source>
        <strain evidence="11">ATCC 76901 / BCRC 22586 / CBS 4309 / NBRC 1992 / NRRL Y-12630</strain>
    </source>
</reference>
<dbReference type="GO" id="GO:0019237">
    <property type="term" value="F:centromeric DNA binding"/>
    <property type="evidence" value="ECO:0007669"/>
    <property type="project" value="InterPro"/>
</dbReference>
<evidence type="ECO:0000256" key="6">
    <source>
        <dbReference type="ARBA" id="ARBA00075033"/>
    </source>
</evidence>
<reference key="2">
    <citation type="submission" date="2011-08" db="EMBL/GenBank/DDBJ databases">
        <title>Genome sequence of Naumovozyma castellii.</title>
        <authorList>
            <person name="Gordon J.L."/>
            <person name="Armisen D."/>
            <person name="Proux-Wera E."/>
            <person name="OhEigeartaigh S.S."/>
            <person name="Byrne K.P."/>
            <person name="Wolfe K.H."/>
        </authorList>
    </citation>
    <scope>NUCLEOTIDE SEQUENCE</scope>
    <source>
        <strain>Type strain:CBS 4309</strain>
    </source>
</reference>
<dbReference type="RefSeq" id="XP_003674172.1">
    <property type="nucleotide sequence ID" value="XM_003674124.1"/>
</dbReference>
<evidence type="ECO:0000259" key="8">
    <source>
        <dbReference type="Pfam" id="PF11699"/>
    </source>
</evidence>